<feature type="region of interest" description="Disordered" evidence="1">
    <location>
        <begin position="169"/>
        <end position="189"/>
    </location>
</feature>
<dbReference type="SUPFAM" id="SSF82607">
    <property type="entry name" value="YbaB-like"/>
    <property type="match status" value="1"/>
</dbReference>
<keyword evidence="2" id="KW-0238">DNA-binding</keyword>
<dbReference type="AlphaFoldDB" id="A0A846XAV4"/>
<dbReference type="InterPro" id="IPR004401">
    <property type="entry name" value="YbaB/EbfC"/>
</dbReference>
<proteinExistence type="predicted"/>
<name>A0A846XAV4_9NOCA</name>
<evidence type="ECO:0000256" key="1">
    <source>
        <dbReference type="SAM" id="MobiDB-lite"/>
    </source>
</evidence>
<evidence type="ECO:0000313" key="3">
    <source>
        <dbReference type="Proteomes" id="UP000565715"/>
    </source>
</evidence>
<dbReference type="Pfam" id="PF02575">
    <property type="entry name" value="YbaB_DNA_bd"/>
    <property type="match status" value="1"/>
</dbReference>
<organism evidence="2 3">
    <name type="scientific">Nocardia speluncae</name>
    <dbReference type="NCBI Taxonomy" id="419477"/>
    <lineage>
        <taxon>Bacteria</taxon>
        <taxon>Bacillati</taxon>
        <taxon>Actinomycetota</taxon>
        <taxon>Actinomycetes</taxon>
        <taxon>Mycobacteriales</taxon>
        <taxon>Nocardiaceae</taxon>
        <taxon>Nocardia</taxon>
    </lineage>
</organism>
<comment type="caution">
    <text evidence="2">The sequence shown here is derived from an EMBL/GenBank/DDBJ whole genome shotgun (WGS) entry which is preliminary data.</text>
</comment>
<feature type="compositionally biased region" description="Polar residues" evidence="1">
    <location>
        <begin position="178"/>
        <end position="189"/>
    </location>
</feature>
<dbReference type="InterPro" id="IPR036894">
    <property type="entry name" value="YbaB-like_sf"/>
</dbReference>
<keyword evidence="3" id="KW-1185">Reference proteome</keyword>
<gene>
    <name evidence="2" type="ORF">HGA13_01620</name>
</gene>
<dbReference type="RefSeq" id="WP_068035337.1">
    <property type="nucleotide sequence ID" value="NZ_JAAXOO010000001.1"/>
</dbReference>
<protein>
    <submittedName>
        <fullName evidence="2">YbaB/EbfC family DNA-binding protein</fullName>
    </submittedName>
</protein>
<accession>A0A846XAV4</accession>
<evidence type="ECO:0000313" key="2">
    <source>
        <dbReference type="EMBL" id="NKY31776.1"/>
    </source>
</evidence>
<reference evidence="2 3" key="1">
    <citation type="submission" date="2020-04" db="EMBL/GenBank/DDBJ databases">
        <title>MicrobeNet Type strains.</title>
        <authorList>
            <person name="Nicholson A.C."/>
        </authorList>
    </citation>
    <scope>NUCLEOTIDE SEQUENCE [LARGE SCALE GENOMIC DNA]</scope>
    <source>
        <strain evidence="2 3">DSM 45078</strain>
    </source>
</reference>
<sequence>MVGGRELGDVAGILEGLRKEMGTLADLEQRRAQFTATATMHDKRVTVTVNAEGHLIDLRFSSKIDSLDYGEIATAVVAATKAAAADVARQAEELIAPLRQHQAQMPNLHELVGGMPDLQAEIPAPPPVLSQVPDPDVLDEPSGMIGDARSVVAADQDEAPLELQFSDVEELGAVEGPTSDSQVADSGWG</sequence>
<dbReference type="Proteomes" id="UP000565715">
    <property type="component" value="Unassembled WGS sequence"/>
</dbReference>
<dbReference type="EMBL" id="JAAXOO010000001">
    <property type="protein sequence ID" value="NKY31776.1"/>
    <property type="molecule type" value="Genomic_DNA"/>
</dbReference>
<dbReference type="GO" id="GO:0003677">
    <property type="term" value="F:DNA binding"/>
    <property type="evidence" value="ECO:0007669"/>
    <property type="project" value="UniProtKB-KW"/>
</dbReference>
<dbReference type="Gene3D" id="3.30.1310.10">
    <property type="entry name" value="Nucleoid-associated protein YbaB-like domain"/>
    <property type="match status" value="1"/>
</dbReference>